<protein>
    <submittedName>
        <fullName evidence="4">N-acetyltransferase</fullName>
    </submittedName>
</protein>
<evidence type="ECO:0000256" key="1">
    <source>
        <dbReference type="ARBA" id="ARBA00022679"/>
    </source>
</evidence>
<dbReference type="OrthoDB" id="5243635at2"/>
<feature type="domain" description="N-acetyltransferase" evidence="3">
    <location>
        <begin position="4"/>
        <end position="172"/>
    </location>
</feature>
<evidence type="ECO:0000256" key="2">
    <source>
        <dbReference type="ARBA" id="ARBA00023315"/>
    </source>
</evidence>
<dbReference type="SUPFAM" id="SSF55729">
    <property type="entry name" value="Acyl-CoA N-acyltransferases (Nat)"/>
    <property type="match status" value="1"/>
</dbReference>
<dbReference type="AlphaFoldDB" id="A0A4D4J7K8"/>
<keyword evidence="1 4" id="KW-0808">Transferase</keyword>
<name>A0A4D4J7K8_9PSEU</name>
<dbReference type="RefSeq" id="WP_137813632.1">
    <property type="nucleotide sequence ID" value="NZ_BJFL01000008.1"/>
</dbReference>
<accession>A0A4D4J7K8</accession>
<dbReference type="PANTHER" id="PTHR43877">
    <property type="entry name" value="AMINOALKYLPHOSPHONATE N-ACETYLTRANSFERASE-RELATED-RELATED"/>
    <property type="match status" value="1"/>
</dbReference>
<comment type="caution">
    <text evidence="4">The sequence shown here is derived from an EMBL/GenBank/DDBJ whole genome shotgun (WGS) entry which is preliminary data.</text>
</comment>
<dbReference type="InterPro" id="IPR016181">
    <property type="entry name" value="Acyl_CoA_acyltransferase"/>
</dbReference>
<sequence length="186" mass="19765">MADATVRRAEHRDVPEIARIQRDTWRTAYAGLLPEEVLTGFDLAEAEQGWADAVGHGPARVWVALEGRWTVGFCAAGPAPESEVADASGALPADAASTGLVSALLVEPRWGRRGHGGRLLATAAADLRERGLTRGIAWVPEADTASLSFYASAGWHPDGTVRTLDAAGRPLREVRVSGGVDLHLRE</sequence>
<dbReference type="EMBL" id="BJFL01000008">
    <property type="protein sequence ID" value="GDY30506.1"/>
    <property type="molecule type" value="Genomic_DNA"/>
</dbReference>
<gene>
    <name evidence="4" type="ORF">GTS_21390</name>
</gene>
<reference evidence="5" key="1">
    <citation type="submission" date="2019-04" db="EMBL/GenBank/DDBJ databases">
        <title>Draft genome sequence of Pseudonocardiaceae bacterium SL3-2-4.</title>
        <authorList>
            <person name="Ningsih F."/>
            <person name="Yokota A."/>
            <person name="Sakai Y."/>
            <person name="Nanatani K."/>
            <person name="Yabe S."/>
            <person name="Oetari A."/>
            <person name="Sjamsuridzal W."/>
        </authorList>
    </citation>
    <scope>NUCLEOTIDE SEQUENCE [LARGE SCALE GENOMIC DNA]</scope>
    <source>
        <strain evidence="5">SL3-2-4</strain>
    </source>
</reference>
<evidence type="ECO:0000313" key="4">
    <source>
        <dbReference type="EMBL" id="GDY30506.1"/>
    </source>
</evidence>
<dbReference type="Proteomes" id="UP000298860">
    <property type="component" value="Unassembled WGS sequence"/>
</dbReference>
<evidence type="ECO:0000313" key="5">
    <source>
        <dbReference type="Proteomes" id="UP000298860"/>
    </source>
</evidence>
<dbReference type="Pfam" id="PF00583">
    <property type="entry name" value="Acetyltransf_1"/>
    <property type="match status" value="1"/>
</dbReference>
<organism evidence="4 5">
    <name type="scientific">Gandjariella thermophila</name>
    <dbReference type="NCBI Taxonomy" id="1931992"/>
    <lineage>
        <taxon>Bacteria</taxon>
        <taxon>Bacillati</taxon>
        <taxon>Actinomycetota</taxon>
        <taxon>Actinomycetes</taxon>
        <taxon>Pseudonocardiales</taxon>
        <taxon>Pseudonocardiaceae</taxon>
        <taxon>Gandjariella</taxon>
    </lineage>
</organism>
<keyword evidence="2" id="KW-0012">Acyltransferase</keyword>
<keyword evidence="5" id="KW-1185">Reference proteome</keyword>
<dbReference type="PROSITE" id="PS51186">
    <property type="entry name" value="GNAT"/>
    <property type="match status" value="1"/>
</dbReference>
<dbReference type="PANTHER" id="PTHR43877:SF1">
    <property type="entry name" value="ACETYLTRANSFERASE"/>
    <property type="match status" value="1"/>
</dbReference>
<dbReference type="Gene3D" id="3.40.630.30">
    <property type="match status" value="1"/>
</dbReference>
<dbReference type="GO" id="GO:0016747">
    <property type="term" value="F:acyltransferase activity, transferring groups other than amino-acyl groups"/>
    <property type="evidence" value="ECO:0007669"/>
    <property type="project" value="InterPro"/>
</dbReference>
<dbReference type="InterPro" id="IPR000182">
    <property type="entry name" value="GNAT_dom"/>
</dbReference>
<dbReference type="InterPro" id="IPR050832">
    <property type="entry name" value="Bact_Acetyltransf"/>
</dbReference>
<proteinExistence type="predicted"/>
<evidence type="ECO:0000259" key="3">
    <source>
        <dbReference type="PROSITE" id="PS51186"/>
    </source>
</evidence>